<proteinExistence type="predicted"/>
<dbReference type="Gene3D" id="3.90.930.1">
    <property type="match status" value="1"/>
</dbReference>
<accession>A0A5C6ZCB5</accession>
<protein>
    <submittedName>
        <fullName evidence="1">Nicotinic acid mononucleotide adenyltransferase</fullName>
    </submittedName>
</protein>
<organism evidence="1 2">
    <name type="scientific">Subsaximicrobium wynnwilliamsii</name>
    <dbReference type="NCBI Taxonomy" id="291179"/>
    <lineage>
        <taxon>Bacteria</taxon>
        <taxon>Pseudomonadati</taxon>
        <taxon>Bacteroidota</taxon>
        <taxon>Flavobacteriia</taxon>
        <taxon>Flavobacteriales</taxon>
        <taxon>Flavobacteriaceae</taxon>
        <taxon>Subsaximicrobium</taxon>
    </lineage>
</organism>
<comment type="caution">
    <text evidence="1">The sequence shown here is derived from an EMBL/GenBank/DDBJ whole genome shotgun (WGS) entry which is preliminary data.</text>
</comment>
<dbReference type="Proteomes" id="UP000321578">
    <property type="component" value="Unassembled WGS sequence"/>
</dbReference>
<dbReference type="OrthoDB" id="1467310at2"/>
<dbReference type="AlphaFoldDB" id="A0A5C6ZCB5"/>
<dbReference type="SUPFAM" id="SSF82185">
    <property type="entry name" value="Histone H3 K4-specific methyltransferase SET7/9 N-terminal domain"/>
    <property type="match status" value="1"/>
</dbReference>
<name>A0A5C6ZCB5_9FLAO</name>
<keyword evidence="1" id="KW-0808">Transferase</keyword>
<gene>
    <name evidence="1" type="ORF">ESY86_18380</name>
</gene>
<evidence type="ECO:0000313" key="2">
    <source>
        <dbReference type="Proteomes" id="UP000321578"/>
    </source>
</evidence>
<dbReference type="GO" id="GO:0016740">
    <property type="term" value="F:transferase activity"/>
    <property type="evidence" value="ECO:0007669"/>
    <property type="project" value="UniProtKB-KW"/>
</dbReference>
<sequence>MLALILTLSMSFAFAQKDGKKVEITKNGDLTSATYFYADGSVEQQGTFNKEGQLHGVWISYDRVGNKTAIANYANNKKVGKWLFWTNNKLREVEYVDSRIASVNEWENKTEMAFSN</sequence>
<reference evidence="1 2" key="1">
    <citation type="submission" date="2019-08" db="EMBL/GenBank/DDBJ databases">
        <title>Genomes of Subsaximicrobium wynnwilliamsii strains.</title>
        <authorList>
            <person name="Bowman J.P."/>
        </authorList>
    </citation>
    <scope>NUCLEOTIDE SEQUENCE [LARGE SCALE GENOMIC DNA]</scope>
    <source>
        <strain evidence="1 2">2-80-2</strain>
    </source>
</reference>
<keyword evidence="2" id="KW-1185">Reference proteome</keyword>
<dbReference type="EMBL" id="VORO01000031">
    <property type="protein sequence ID" value="TXD87046.1"/>
    <property type="molecule type" value="Genomic_DNA"/>
</dbReference>
<evidence type="ECO:0000313" key="1">
    <source>
        <dbReference type="EMBL" id="TXD87046.1"/>
    </source>
</evidence>